<dbReference type="Gene3D" id="2.60.40.4100">
    <property type="entry name" value="Zona pellucida, ZP-C domain"/>
    <property type="match status" value="1"/>
</dbReference>
<feature type="region of interest" description="Disordered" evidence="4">
    <location>
        <begin position="272"/>
        <end position="494"/>
    </location>
</feature>
<evidence type="ECO:0000256" key="3">
    <source>
        <dbReference type="ARBA" id="ARBA00023180"/>
    </source>
</evidence>
<name>A0A8C1ICL7_CYPCA</name>
<keyword evidence="9" id="KW-1185">Reference proteome</keyword>
<protein>
    <recommendedName>
        <fullName evidence="7">ZP domain-containing protein</fullName>
    </recommendedName>
</protein>
<keyword evidence="2" id="KW-1015">Disulfide bond</keyword>
<dbReference type="Proteomes" id="UP000694427">
    <property type="component" value="Unplaced"/>
</dbReference>
<dbReference type="InterPro" id="IPR042235">
    <property type="entry name" value="ZP-C_dom"/>
</dbReference>
<dbReference type="PANTHER" id="PTHR14002:SF59">
    <property type="entry name" value="CUB AND ZONA PELLUCIDA-LIKE DOMAIN-CONTAINING PROTEIN 1-RELATED"/>
    <property type="match status" value="1"/>
</dbReference>
<dbReference type="Gene3D" id="2.60.40.3210">
    <property type="entry name" value="Zona pellucida, ZP-N domain"/>
    <property type="match status" value="1"/>
</dbReference>
<proteinExistence type="predicted"/>
<dbReference type="InterPro" id="IPR055355">
    <property type="entry name" value="ZP-C"/>
</dbReference>
<dbReference type="AlphaFoldDB" id="A0A8C1ICL7"/>
<feature type="chain" id="PRO_5034769842" description="ZP domain-containing protein" evidence="6">
    <location>
        <begin position="29"/>
        <end position="985"/>
    </location>
</feature>
<sequence>MQNTSPLISMSLTSLLLAELLLVTTATASHFYGGSMTFNPRRNHDGSYKVELRFKTTYHSCYGYDYWQCSSGQCGNDVSTVIGKVDSSPNGGSWCQSEGVITKMVSTNSPFQLLKSGCCWIYNTVTDSGDWSLLTYIDLGVRSDTSEPNRSPISTTLPFVRVPQNCPRRYNLLAFDPDGDHVTCRFGLRQNQECGICNQPAGFTLNEHNCSLSYSHTSFRGVYSFELVLEDFPVRKITLSYTNQPSKETFPISFIRNRRSAYYYGTTIMTPTSTTESTATTAESTKSTTESTTTTTDSTTITPTTNYPTTKTTKSTTTDPTTTTELTTTTTESTTMAPTTNDPTTTTTKSTTTTTDPTTTNDPTTTTTKSTTTTTDPTTTTESTTSTTESTTSTTDPTTTTESTTSTTESTTSTTESTTSTTDPTTTTESTTSTTESTTSTTESTTSTTESTTSTTDPTTTTIESTTMTPTTTDPTTRTLTPPTTAESTTMTTSELPTTTIATTTQTTTTFPITTTATTTTTLALSKIPLQFSLQVDGPAPSCTEGEYLPRFLHPTPHHGEQLSARVNQELEIRVKASASFSTIIDVIISGPLNSTKYKTTTGEYVINWTPTAENYGQHFPFCFIAEGQFGSNIYHSEMRCVVAKVNGKGPEANVTCSQNSMSVTIKRSSIKNLHGDHLRLINPSCRVYTNSTHLFTNTLLNDCGTQIEENNNELIFKNKIITFDDPRDIITRKDNLEIEILCKYQKRTNVTLDFYTHRPPIFISEKGFGTFNYQFEFYASANFQNSRHPESYPLEYDVGDKIFMKIEPVTPVLNTEIFLESCVATPYDNPNYPVSYPIIKNGCTVDETVRFFSSHQPYVQFEMEAFKFIGFHDQVFISCSIIICEANNPYTRCSQGCINSTVAPPAHHHHRREAPIQTGSHVISQGPLRLKRSASQVTVSPGLNLNLVVVAVCLVATVAMVCGVIVYRARGQRIRYQPLSSHDF</sequence>
<evidence type="ECO:0000259" key="7">
    <source>
        <dbReference type="PROSITE" id="PS51034"/>
    </source>
</evidence>
<dbReference type="PRINTS" id="PR00023">
    <property type="entry name" value="ZPELLUCIDA"/>
</dbReference>
<organism evidence="8 9">
    <name type="scientific">Cyprinus carpio</name>
    <name type="common">Common carp</name>
    <dbReference type="NCBI Taxonomy" id="7962"/>
    <lineage>
        <taxon>Eukaryota</taxon>
        <taxon>Metazoa</taxon>
        <taxon>Chordata</taxon>
        <taxon>Craniata</taxon>
        <taxon>Vertebrata</taxon>
        <taxon>Euteleostomi</taxon>
        <taxon>Actinopterygii</taxon>
        <taxon>Neopterygii</taxon>
        <taxon>Teleostei</taxon>
        <taxon>Ostariophysi</taxon>
        <taxon>Cypriniformes</taxon>
        <taxon>Cyprinidae</taxon>
        <taxon>Cyprininae</taxon>
        <taxon>Cyprinus</taxon>
    </lineage>
</organism>
<feature type="transmembrane region" description="Helical" evidence="5">
    <location>
        <begin position="946"/>
        <end position="968"/>
    </location>
</feature>
<dbReference type="PANTHER" id="PTHR14002">
    <property type="entry name" value="ENDOGLIN/TGF-BETA RECEPTOR TYPE III"/>
    <property type="match status" value="1"/>
</dbReference>
<keyword evidence="5" id="KW-0812">Transmembrane</keyword>
<evidence type="ECO:0000313" key="8">
    <source>
        <dbReference type="Ensembl" id="ENSCCRP00010015551.1"/>
    </source>
</evidence>
<accession>A0A8C1ICL7</accession>
<dbReference type="SMART" id="SM00241">
    <property type="entry name" value="ZP"/>
    <property type="match status" value="1"/>
</dbReference>
<dbReference type="Pfam" id="PF00100">
    <property type="entry name" value="Zona_pellucida"/>
    <property type="match status" value="1"/>
</dbReference>
<keyword evidence="5" id="KW-0472">Membrane</keyword>
<dbReference type="InterPro" id="IPR048290">
    <property type="entry name" value="ZP_chr"/>
</dbReference>
<dbReference type="InterPro" id="IPR001507">
    <property type="entry name" value="ZP_dom"/>
</dbReference>
<reference evidence="8" key="1">
    <citation type="submission" date="2025-08" db="UniProtKB">
        <authorList>
            <consortium name="Ensembl"/>
        </authorList>
    </citation>
    <scope>IDENTIFICATION</scope>
</reference>
<evidence type="ECO:0000256" key="1">
    <source>
        <dbReference type="ARBA" id="ARBA00022729"/>
    </source>
</evidence>
<dbReference type="PROSITE" id="PS51034">
    <property type="entry name" value="ZP_2"/>
    <property type="match status" value="1"/>
</dbReference>
<reference evidence="8" key="2">
    <citation type="submission" date="2025-09" db="UniProtKB">
        <authorList>
            <consortium name="Ensembl"/>
        </authorList>
    </citation>
    <scope>IDENTIFICATION</scope>
</reference>
<keyword evidence="3" id="KW-0325">Glycoprotein</keyword>
<evidence type="ECO:0000256" key="4">
    <source>
        <dbReference type="SAM" id="MobiDB-lite"/>
    </source>
</evidence>
<feature type="signal peptide" evidence="6">
    <location>
        <begin position="1"/>
        <end position="28"/>
    </location>
</feature>
<keyword evidence="5" id="KW-1133">Transmembrane helix</keyword>
<evidence type="ECO:0000256" key="2">
    <source>
        <dbReference type="ARBA" id="ARBA00023157"/>
    </source>
</evidence>
<evidence type="ECO:0000256" key="6">
    <source>
        <dbReference type="SAM" id="SignalP"/>
    </source>
</evidence>
<evidence type="ECO:0000313" key="9">
    <source>
        <dbReference type="Proteomes" id="UP000694427"/>
    </source>
</evidence>
<feature type="domain" description="ZP" evidence="7">
    <location>
        <begin position="656"/>
        <end position="901"/>
    </location>
</feature>
<evidence type="ECO:0000256" key="5">
    <source>
        <dbReference type="SAM" id="Phobius"/>
    </source>
</evidence>
<dbReference type="Ensembl" id="ENSCCRT00010016926.1">
    <property type="protein sequence ID" value="ENSCCRP00010015551.1"/>
    <property type="gene ID" value="ENSCCRG00010006679.1"/>
</dbReference>
<keyword evidence="1 6" id="KW-0732">Signal</keyword>